<feature type="signal peptide" evidence="1">
    <location>
        <begin position="1"/>
        <end position="20"/>
    </location>
</feature>
<feature type="chain" id="PRO_5036483972" evidence="1">
    <location>
        <begin position="21"/>
        <end position="201"/>
    </location>
</feature>
<accession>A0A8X7T4A1</accession>
<reference evidence="2" key="2">
    <citation type="journal article" date="2019" name="IMA Fungus">
        <title>Genome sequencing and comparison of five Tilletia species to identify candidate genes for the detection of regulated species infecting wheat.</title>
        <authorList>
            <person name="Nguyen H.D.T."/>
            <person name="Sultana T."/>
            <person name="Kesanakurti P."/>
            <person name="Hambleton S."/>
        </authorList>
    </citation>
    <scope>NUCLEOTIDE SEQUENCE</scope>
    <source>
        <strain evidence="2">DAOMC 236422</strain>
    </source>
</reference>
<organism evidence="2 3">
    <name type="scientific">Tilletia walkeri</name>
    <dbReference type="NCBI Taxonomy" id="117179"/>
    <lineage>
        <taxon>Eukaryota</taxon>
        <taxon>Fungi</taxon>
        <taxon>Dikarya</taxon>
        <taxon>Basidiomycota</taxon>
        <taxon>Ustilaginomycotina</taxon>
        <taxon>Exobasidiomycetes</taxon>
        <taxon>Tilletiales</taxon>
        <taxon>Tilletiaceae</taxon>
        <taxon>Tilletia</taxon>
    </lineage>
</organism>
<keyword evidence="3" id="KW-1185">Reference proteome</keyword>
<evidence type="ECO:0000256" key="1">
    <source>
        <dbReference type="SAM" id="SignalP"/>
    </source>
</evidence>
<evidence type="ECO:0000313" key="2">
    <source>
        <dbReference type="EMBL" id="KAE8267899.1"/>
    </source>
</evidence>
<dbReference type="EMBL" id="LWDG02000190">
    <property type="protein sequence ID" value="KAE8267899.1"/>
    <property type="molecule type" value="Genomic_DNA"/>
</dbReference>
<protein>
    <submittedName>
        <fullName evidence="2">Uncharacterized protein</fullName>
    </submittedName>
</protein>
<dbReference type="AlphaFoldDB" id="A0A8X7T4A1"/>
<gene>
    <name evidence="2" type="ORF">A4X09_0g4444</name>
</gene>
<evidence type="ECO:0000313" key="3">
    <source>
        <dbReference type="Proteomes" id="UP000078113"/>
    </source>
</evidence>
<name>A0A8X7T4A1_9BASI</name>
<comment type="caution">
    <text evidence="2">The sequence shown here is derived from an EMBL/GenBank/DDBJ whole genome shotgun (WGS) entry which is preliminary data.</text>
</comment>
<keyword evidence="1" id="KW-0732">Signal</keyword>
<proteinExistence type="predicted"/>
<dbReference type="Proteomes" id="UP000078113">
    <property type="component" value="Unassembled WGS sequence"/>
</dbReference>
<reference evidence="2" key="1">
    <citation type="submission" date="2016-04" db="EMBL/GenBank/DDBJ databases">
        <authorList>
            <person name="Nguyen H.D."/>
            <person name="Samba Siva P."/>
            <person name="Cullis J."/>
            <person name="Levesque C.A."/>
            <person name="Hambleton S."/>
        </authorList>
    </citation>
    <scope>NUCLEOTIDE SEQUENCE</scope>
    <source>
        <strain evidence="2">DAOMC 236422</strain>
    </source>
</reference>
<sequence>MQLKLFILLLGLSSLAHVAANAHGLRPIGAGHASLSIKRQEPQPGQTLYVNAPACDYFQCSVKFKTGDLVAVNWINAPRSGNVQVSLMTHNSEKLAHKLTTAPPKMPHKFCDSDEGFGVAVKGRTCGRVEFKMPSLVGTGNYTVRVNSLPPAPYQEEYTDVVLVKKTKDDIAFRLLTIRGVDGSIHTPTGKGYPSSLSKAD</sequence>